<organism evidence="11 12">
    <name type="scientific">Sphagnum troendelagicum</name>
    <dbReference type="NCBI Taxonomy" id="128251"/>
    <lineage>
        <taxon>Eukaryota</taxon>
        <taxon>Viridiplantae</taxon>
        <taxon>Streptophyta</taxon>
        <taxon>Embryophyta</taxon>
        <taxon>Bryophyta</taxon>
        <taxon>Sphagnophytina</taxon>
        <taxon>Sphagnopsida</taxon>
        <taxon>Sphagnales</taxon>
        <taxon>Sphagnaceae</taxon>
        <taxon>Sphagnum</taxon>
    </lineage>
</organism>
<protein>
    <recommendedName>
        <fullName evidence="8">CASP-like protein</fullName>
    </recommendedName>
</protein>
<name>A0ABP0TXX2_9BRYO</name>
<keyword evidence="5 8" id="KW-0812">Transmembrane</keyword>
<dbReference type="PANTHER" id="PTHR36488">
    <property type="entry name" value="CASP-LIKE PROTEIN 1U1"/>
    <property type="match status" value="1"/>
</dbReference>
<feature type="transmembrane region" description="Helical" evidence="8">
    <location>
        <begin position="76"/>
        <end position="103"/>
    </location>
</feature>
<feature type="compositionally biased region" description="Low complexity" evidence="9">
    <location>
        <begin position="8"/>
        <end position="20"/>
    </location>
</feature>
<evidence type="ECO:0000256" key="6">
    <source>
        <dbReference type="ARBA" id="ARBA00022989"/>
    </source>
</evidence>
<evidence type="ECO:0000313" key="12">
    <source>
        <dbReference type="Proteomes" id="UP001497512"/>
    </source>
</evidence>
<evidence type="ECO:0000256" key="8">
    <source>
        <dbReference type="RuleBase" id="RU361233"/>
    </source>
</evidence>
<dbReference type="InterPro" id="IPR006459">
    <property type="entry name" value="CASP/CASPL"/>
</dbReference>
<dbReference type="InterPro" id="IPR044173">
    <property type="entry name" value="CASPL"/>
</dbReference>
<accession>A0ABP0TXX2</accession>
<evidence type="ECO:0000256" key="7">
    <source>
        <dbReference type="ARBA" id="ARBA00023136"/>
    </source>
</evidence>
<keyword evidence="4 8" id="KW-1003">Cell membrane</keyword>
<dbReference type="InterPro" id="IPR006702">
    <property type="entry name" value="CASP_dom"/>
</dbReference>
<feature type="transmembrane region" description="Helical" evidence="8">
    <location>
        <begin position="36"/>
        <end position="56"/>
    </location>
</feature>
<dbReference type="Pfam" id="PF04535">
    <property type="entry name" value="CASP_dom"/>
    <property type="match status" value="1"/>
</dbReference>
<proteinExistence type="inferred from homology"/>
<evidence type="ECO:0000313" key="11">
    <source>
        <dbReference type="EMBL" id="CAK9207683.1"/>
    </source>
</evidence>
<sequence length="201" mass="22013">MAEIPVTGKGPYTGPYNGPPYDDRVRHRPKHNFLNFILRTLTALGTAAAIVTMLLSNEHTTYRGVRLSSKWRSFEAFKWFIVANAVVFVYSVLGALVSLFSICARRGPLSYSPTAWLTFLFDFLLANALVSAASAALAIGWVGKHGVSAPPLQWTAVCDEVHTFCNRIEGAIIASFIAWLFLALSAAVAVSSLHNLGRRRN</sequence>
<feature type="transmembrane region" description="Helical" evidence="8">
    <location>
        <begin position="171"/>
        <end position="193"/>
    </location>
</feature>
<keyword evidence="12" id="KW-1185">Reference proteome</keyword>
<feature type="transmembrane region" description="Helical" evidence="8">
    <location>
        <begin position="115"/>
        <end position="142"/>
    </location>
</feature>
<dbReference type="NCBIfam" id="TIGR01569">
    <property type="entry name" value="A_tha_TIGR01569"/>
    <property type="match status" value="1"/>
</dbReference>
<evidence type="ECO:0000259" key="10">
    <source>
        <dbReference type="Pfam" id="PF04535"/>
    </source>
</evidence>
<dbReference type="Proteomes" id="UP001497512">
    <property type="component" value="Chromosome 16"/>
</dbReference>
<comment type="subcellular location">
    <subcellularLocation>
        <location evidence="1 8">Cell membrane</location>
        <topology evidence="1 8">Multi-pass membrane protein</topology>
    </subcellularLocation>
</comment>
<dbReference type="EMBL" id="OZ019908">
    <property type="protein sequence ID" value="CAK9207683.1"/>
    <property type="molecule type" value="Genomic_DNA"/>
</dbReference>
<evidence type="ECO:0000256" key="3">
    <source>
        <dbReference type="ARBA" id="ARBA00011489"/>
    </source>
</evidence>
<gene>
    <name evidence="11" type="ORF">CSSPTR1EN2_LOCUS8929</name>
</gene>
<feature type="region of interest" description="Disordered" evidence="9">
    <location>
        <begin position="1"/>
        <end position="21"/>
    </location>
</feature>
<evidence type="ECO:0000256" key="2">
    <source>
        <dbReference type="ARBA" id="ARBA00007651"/>
    </source>
</evidence>
<evidence type="ECO:0000256" key="4">
    <source>
        <dbReference type="ARBA" id="ARBA00022475"/>
    </source>
</evidence>
<keyword evidence="7 8" id="KW-0472">Membrane</keyword>
<keyword evidence="6 8" id="KW-1133">Transmembrane helix</keyword>
<evidence type="ECO:0000256" key="5">
    <source>
        <dbReference type="ARBA" id="ARBA00022692"/>
    </source>
</evidence>
<evidence type="ECO:0000256" key="1">
    <source>
        <dbReference type="ARBA" id="ARBA00004651"/>
    </source>
</evidence>
<dbReference type="PANTHER" id="PTHR36488:SF8">
    <property type="entry name" value="CASP-LIKE PROTEIN 1U1"/>
    <property type="match status" value="1"/>
</dbReference>
<comment type="similarity">
    <text evidence="2 8">Belongs to the Casparian strip membrane proteins (CASP) family.</text>
</comment>
<reference evidence="11" key="1">
    <citation type="submission" date="2024-02" db="EMBL/GenBank/DDBJ databases">
        <authorList>
            <consortium name="ELIXIR-Norway"/>
            <consortium name="Elixir Norway"/>
        </authorList>
    </citation>
    <scope>NUCLEOTIDE SEQUENCE</scope>
</reference>
<evidence type="ECO:0000256" key="9">
    <source>
        <dbReference type="SAM" id="MobiDB-lite"/>
    </source>
</evidence>
<feature type="domain" description="Casparian strip membrane protein" evidence="10">
    <location>
        <begin position="31"/>
        <end position="181"/>
    </location>
</feature>
<comment type="subunit">
    <text evidence="3 8">Homodimer and heterodimers.</text>
</comment>